<dbReference type="Pfam" id="PF00939">
    <property type="entry name" value="Na_sulph_symp"/>
    <property type="match status" value="1"/>
</dbReference>
<proteinExistence type="inferred from homology"/>
<dbReference type="OrthoDB" id="1401038at2"/>
<keyword evidence="8" id="KW-1185">Reference proteome</keyword>
<accession>A0A4R1QBN7</accession>
<evidence type="ECO:0000313" key="8">
    <source>
        <dbReference type="Proteomes" id="UP000295063"/>
    </source>
</evidence>
<comment type="subcellular location">
    <subcellularLocation>
        <location evidence="1">Membrane</location>
        <topology evidence="1">Multi-pass membrane protein</topology>
    </subcellularLocation>
</comment>
<evidence type="ECO:0000313" key="7">
    <source>
        <dbReference type="EMBL" id="TCL39851.1"/>
    </source>
</evidence>
<feature type="transmembrane region" description="Helical" evidence="6">
    <location>
        <begin position="7"/>
        <end position="26"/>
    </location>
</feature>
<dbReference type="Proteomes" id="UP000295063">
    <property type="component" value="Unassembled WGS sequence"/>
</dbReference>
<dbReference type="GO" id="GO:0022857">
    <property type="term" value="F:transmembrane transporter activity"/>
    <property type="evidence" value="ECO:0007669"/>
    <property type="project" value="InterPro"/>
</dbReference>
<dbReference type="AlphaFoldDB" id="A0A4R1QBN7"/>
<feature type="transmembrane region" description="Helical" evidence="6">
    <location>
        <begin position="321"/>
        <end position="339"/>
    </location>
</feature>
<organism evidence="7 8">
    <name type="scientific">Anaerospora hongkongensis</name>
    <dbReference type="NCBI Taxonomy" id="244830"/>
    <lineage>
        <taxon>Bacteria</taxon>
        <taxon>Bacillati</taxon>
        <taxon>Bacillota</taxon>
        <taxon>Negativicutes</taxon>
        <taxon>Selenomonadales</taxon>
        <taxon>Sporomusaceae</taxon>
        <taxon>Anaerospora</taxon>
    </lineage>
</organism>
<dbReference type="GO" id="GO:0016020">
    <property type="term" value="C:membrane"/>
    <property type="evidence" value="ECO:0007669"/>
    <property type="project" value="UniProtKB-SubCell"/>
</dbReference>
<feature type="transmembrane region" description="Helical" evidence="6">
    <location>
        <begin position="359"/>
        <end position="377"/>
    </location>
</feature>
<feature type="transmembrane region" description="Helical" evidence="6">
    <location>
        <begin position="55"/>
        <end position="78"/>
    </location>
</feature>
<feature type="transmembrane region" description="Helical" evidence="6">
    <location>
        <begin position="389"/>
        <end position="418"/>
    </location>
</feature>
<evidence type="ECO:0000256" key="4">
    <source>
        <dbReference type="ARBA" id="ARBA00022989"/>
    </source>
</evidence>
<feature type="transmembrane region" description="Helical" evidence="6">
    <location>
        <begin position="291"/>
        <end position="309"/>
    </location>
</feature>
<dbReference type="EMBL" id="SLUI01000001">
    <property type="protein sequence ID" value="TCL39851.1"/>
    <property type="molecule type" value="Genomic_DNA"/>
</dbReference>
<dbReference type="InterPro" id="IPR001898">
    <property type="entry name" value="SLC13A/DASS"/>
</dbReference>
<dbReference type="InterPro" id="IPR030676">
    <property type="entry name" value="CitT-rel"/>
</dbReference>
<gene>
    <name evidence="7" type="ORF">EV210_10146</name>
</gene>
<dbReference type="NCBIfam" id="TIGR00785">
    <property type="entry name" value="dass"/>
    <property type="match status" value="1"/>
</dbReference>
<dbReference type="PIRSF" id="PIRSF002457">
    <property type="entry name" value="DASS"/>
    <property type="match status" value="1"/>
</dbReference>
<reference evidence="7 8" key="1">
    <citation type="submission" date="2019-03" db="EMBL/GenBank/DDBJ databases">
        <title>Genomic Encyclopedia of Type Strains, Phase IV (KMG-IV): sequencing the most valuable type-strain genomes for metagenomic binning, comparative biology and taxonomic classification.</title>
        <authorList>
            <person name="Goeker M."/>
        </authorList>
    </citation>
    <scope>NUCLEOTIDE SEQUENCE [LARGE SCALE GENOMIC DNA]</scope>
    <source>
        <strain evidence="7 8">DSM 15969</strain>
    </source>
</reference>
<name>A0A4R1QBN7_9FIRM</name>
<feature type="transmembrane region" description="Helical" evidence="6">
    <location>
        <begin position="174"/>
        <end position="199"/>
    </location>
</feature>
<keyword evidence="3 6" id="KW-0812">Transmembrane</keyword>
<feature type="transmembrane region" description="Helical" evidence="6">
    <location>
        <begin position="267"/>
        <end position="285"/>
    </location>
</feature>
<keyword evidence="4 6" id="KW-1133">Transmembrane helix</keyword>
<evidence type="ECO:0000256" key="6">
    <source>
        <dbReference type="SAM" id="Phobius"/>
    </source>
</evidence>
<evidence type="ECO:0000256" key="5">
    <source>
        <dbReference type="ARBA" id="ARBA00023136"/>
    </source>
</evidence>
<evidence type="ECO:0000256" key="3">
    <source>
        <dbReference type="ARBA" id="ARBA00022692"/>
    </source>
</evidence>
<comment type="caution">
    <text evidence="7">The sequence shown here is derived from an EMBL/GenBank/DDBJ whole genome shotgun (WGS) entry which is preliminary data.</text>
</comment>
<feature type="transmembrane region" description="Helical" evidence="6">
    <location>
        <begin position="438"/>
        <end position="463"/>
    </location>
</feature>
<dbReference type="PANTHER" id="PTHR42826">
    <property type="entry name" value="DICARBOXYLATE TRANSPORTER 2.1, CHLOROPLASTIC"/>
    <property type="match status" value="1"/>
</dbReference>
<evidence type="ECO:0000256" key="1">
    <source>
        <dbReference type="ARBA" id="ARBA00004141"/>
    </source>
</evidence>
<evidence type="ECO:0000256" key="2">
    <source>
        <dbReference type="ARBA" id="ARBA00007349"/>
    </source>
</evidence>
<dbReference type="RefSeq" id="WP_132073815.1">
    <property type="nucleotide sequence ID" value="NZ_SLUI01000001.1"/>
</dbReference>
<comment type="similarity">
    <text evidence="2">Belongs to the SLC13A/DASS transporter (TC 2.A.47) family. DIT1 subfamily.</text>
</comment>
<keyword evidence="5 6" id="KW-0472">Membrane</keyword>
<sequence>MKNIIAIKWAAVILIPVLILVMPVPADFTVDSWRLFAIYVGAILGIMLRPLPEPAIMLLAITIVSLWLKKMGAVLGGYSNGTAWLVFTAFSLSKAFSGTGLGQRIAYMLIGKIGRSTLGLGYAMTITDTLISPATPSNTARTGGIVYPIFQSLSSALGSDPGDTGRKIGSYLNLLAYQVSMTTSCLFITATASNVIVLHFAKDILKVQVSWVDWAIAAFVPVMLVLLVIPYAVYKLYPPEIKYIDNYKEIAQKGLAELGPVSTKEKILASLFILAIIGWSTTGLTGFDSTAIAIAFVAAALVTRVLTWEDVLKTGGAWSTLIWYGGIIGLATALSQAKFFTSLAKVIGDNVNLSAFDHYTAFAIILFVSIAVRYVFASTAAYATSFVPVLFTIGLAAHLPALPLALLLGISLTWGALVTHYGGACGPVLFGAGYVDQITWWKIGTIIVVLHYLVTMLIGIPYWKFMGYY</sequence>
<protein>
    <submittedName>
        <fullName evidence="7">DASS family divalent anion:Na+ symporter</fullName>
    </submittedName>
</protein>
<feature type="transmembrane region" description="Helical" evidence="6">
    <location>
        <begin position="211"/>
        <end position="234"/>
    </location>
</feature>